<sequence length="79" mass="9120">MGRRYFSQMPMKPMSKPDPKLVQLGENVPRAWGVDGGRGDLTVNEKKFQNVAFITRKDYNRSRGPEVQRSRGPEVQRSR</sequence>
<reference evidence="2 3" key="1">
    <citation type="submission" date="2017-02" db="EMBL/GenBank/DDBJ databases">
        <title>Draft Genome Sequences of 'Candidatus Synechococcus spongiarum', Cyanobacterial Symbionts of the Mediterranean Sponge Aplysina aerophoba from two locations.</title>
        <authorList>
            <person name="Slaby B.M."/>
            <person name="Hentschel U."/>
        </authorList>
    </citation>
    <scope>NUCLEOTIDE SEQUENCE [LARGE SCALE GENOMIC DNA]</scope>
    <source>
        <strain evidence="2">LMB bulk15N</strain>
    </source>
</reference>
<evidence type="ECO:0000313" key="3">
    <source>
        <dbReference type="Proteomes" id="UP000242590"/>
    </source>
</evidence>
<dbReference type="Proteomes" id="UP000242590">
    <property type="component" value="Unassembled WGS sequence"/>
</dbReference>
<protein>
    <submittedName>
        <fullName evidence="2">Uncharacterized protein</fullName>
    </submittedName>
</protein>
<comment type="caution">
    <text evidence="2">The sequence shown here is derived from an EMBL/GenBank/DDBJ whole genome shotgun (WGS) entry which is preliminary data.</text>
</comment>
<organism evidence="2 3">
    <name type="scientific">Candidatus Synechococcus spongiarum LMB bulk15N</name>
    <dbReference type="NCBI Taxonomy" id="1943583"/>
    <lineage>
        <taxon>Bacteria</taxon>
        <taxon>Bacillati</taxon>
        <taxon>Cyanobacteriota</taxon>
        <taxon>Cyanophyceae</taxon>
        <taxon>Synechococcales</taxon>
        <taxon>Synechococcaceae</taxon>
        <taxon>Synechococcus</taxon>
    </lineage>
</organism>
<proteinExistence type="predicted"/>
<feature type="region of interest" description="Disordered" evidence="1">
    <location>
        <begin position="57"/>
        <end position="79"/>
    </location>
</feature>
<gene>
    <name evidence="2" type="ORF">BV53_04695</name>
</gene>
<dbReference type="AlphaFoldDB" id="A0A1T1D296"/>
<name>A0A1T1D296_9SYNE</name>
<accession>A0A1T1D296</accession>
<evidence type="ECO:0000313" key="2">
    <source>
        <dbReference type="EMBL" id="OOV34986.1"/>
    </source>
</evidence>
<evidence type="ECO:0000256" key="1">
    <source>
        <dbReference type="SAM" id="MobiDB-lite"/>
    </source>
</evidence>
<feature type="non-terminal residue" evidence="2">
    <location>
        <position position="79"/>
    </location>
</feature>
<dbReference type="EMBL" id="MWLE01000062">
    <property type="protein sequence ID" value="OOV34986.1"/>
    <property type="molecule type" value="Genomic_DNA"/>
</dbReference>